<dbReference type="Pfam" id="PF00482">
    <property type="entry name" value="T2SSF"/>
    <property type="match status" value="1"/>
</dbReference>
<keyword evidence="3 7" id="KW-0812">Transmembrane</keyword>
<protein>
    <submittedName>
        <fullName evidence="9">Pilus assembly protein TadB</fullName>
    </submittedName>
</protein>
<keyword evidence="10" id="KW-1185">Reference proteome</keyword>
<keyword evidence="5 7" id="KW-0472">Membrane</keyword>
<dbReference type="GO" id="GO:0005886">
    <property type="term" value="C:plasma membrane"/>
    <property type="evidence" value="ECO:0007669"/>
    <property type="project" value="UniProtKB-SubCell"/>
</dbReference>
<accession>W9GJN4</accession>
<evidence type="ECO:0000313" key="9">
    <source>
        <dbReference type="EMBL" id="EWT06315.1"/>
    </source>
</evidence>
<evidence type="ECO:0000256" key="6">
    <source>
        <dbReference type="SAM" id="MobiDB-lite"/>
    </source>
</evidence>
<proteinExistence type="predicted"/>
<evidence type="ECO:0000256" key="2">
    <source>
        <dbReference type="ARBA" id="ARBA00022475"/>
    </source>
</evidence>
<name>W9GJN4_9MICO</name>
<dbReference type="PANTHER" id="PTHR35007">
    <property type="entry name" value="INTEGRAL MEMBRANE PROTEIN-RELATED"/>
    <property type="match status" value="1"/>
</dbReference>
<dbReference type="InterPro" id="IPR018076">
    <property type="entry name" value="T2SS_GspF_dom"/>
</dbReference>
<dbReference type="PATRIC" id="fig|584657.3.peg.1765"/>
<evidence type="ECO:0000256" key="3">
    <source>
        <dbReference type="ARBA" id="ARBA00022692"/>
    </source>
</evidence>
<dbReference type="EMBL" id="AWQS01000054">
    <property type="protein sequence ID" value="EWT06315.1"/>
    <property type="molecule type" value="Genomic_DNA"/>
</dbReference>
<dbReference type="Proteomes" id="UP000019494">
    <property type="component" value="Unassembled WGS sequence"/>
</dbReference>
<evidence type="ECO:0000256" key="7">
    <source>
        <dbReference type="SAM" id="Phobius"/>
    </source>
</evidence>
<evidence type="ECO:0000259" key="8">
    <source>
        <dbReference type="Pfam" id="PF00482"/>
    </source>
</evidence>
<evidence type="ECO:0000256" key="1">
    <source>
        <dbReference type="ARBA" id="ARBA00004651"/>
    </source>
</evidence>
<gene>
    <name evidence="9" type="ORF">N864_22590</name>
</gene>
<dbReference type="RefSeq" id="WP_240474266.1">
    <property type="nucleotide sequence ID" value="NZ_AWQS01000054.1"/>
</dbReference>
<evidence type="ECO:0000313" key="10">
    <source>
        <dbReference type="Proteomes" id="UP000019494"/>
    </source>
</evidence>
<keyword evidence="4 7" id="KW-1133">Transmembrane helix</keyword>
<evidence type="ECO:0000256" key="4">
    <source>
        <dbReference type="ARBA" id="ARBA00022989"/>
    </source>
</evidence>
<dbReference type="PANTHER" id="PTHR35007:SF2">
    <property type="entry name" value="PILUS ASSEMBLE PROTEIN"/>
    <property type="match status" value="1"/>
</dbReference>
<feature type="transmembrane region" description="Helical" evidence="7">
    <location>
        <begin position="122"/>
        <end position="141"/>
    </location>
</feature>
<keyword evidence="2" id="KW-1003">Cell membrane</keyword>
<sequence>MSASDAVLVWLPGSGWSWAGATVGILSLAGIALVIAGLPVMRRPGLDDRLEPYLRDTVRPSRLLATASTGPAFFGLGALAAPYVKRLGARVDGLLGGSASVVRRQLRAGKPPDLDGFRAEQVVWGFVGAVVAVLLTGVTAASKGRLSVVMLVLLVFVGAVSGVVARDVQLSRVARRREQRMLAEFPTVAELLALAVSAGEGATGALERVCRLSHGELADELRRCLADARAGANLPTALEGLARRTGLLSLSRFVDGIVVAVERGTPLAEVLRAQAQDVREEGRRALMEEGARKEIAMMVPVVKRYPFRHETRAADIGRVSRGGPRRGGNHAWRLRTAFGGHRRGEQRPRPDATQEQAG</sequence>
<evidence type="ECO:0000256" key="5">
    <source>
        <dbReference type="ARBA" id="ARBA00023136"/>
    </source>
</evidence>
<reference evidence="10" key="1">
    <citation type="submission" date="2013-08" db="EMBL/GenBank/DDBJ databases">
        <title>Intrasporangium oryzae NRRL B-24470.</title>
        <authorList>
            <person name="Liu H."/>
            <person name="Wang G."/>
        </authorList>
    </citation>
    <scope>NUCLEOTIDE SEQUENCE [LARGE SCALE GENOMIC DNA]</scope>
    <source>
        <strain evidence="10">Q5-1</strain>
    </source>
</reference>
<comment type="subcellular location">
    <subcellularLocation>
        <location evidence="1">Cell membrane</location>
        <topology evidence="1">Multi-pass membrane protein</topology>
    </subcellularLocation>
</comment>
<comment type="caution">
    <text evidence="9">The sequence shown here is derived from an EMBL/GenBank/DDBJ whole genome shotgun (WGS) entry which is preliminary data.</text>
</comment>
<feature type="transmembrane region" description="Helical" evidence="7">
    <location>
        <begin position="16"/>
        <end position="41"/>
    </location>
</feature>
<dbReference type="AlphaFoldDB" id="W9GJN4"/>
<organism evidence="9 10">
    <name type="scientific">Intrasporangium chromatireducens Q5-1</name>
    <dbReference type="NCBI Taxonomy" id="584657"/>
    <lineage>
        <taxon>Bacteria</taxon>
        <taxon>Bacillati</taxon>
        <taxon>Actinomycetota</taxon>
        <taxon>Actinomycetes</taxon>
        <taxon>Micrococcales</taxon>
        <taxon>Intrasporangiaceae</taxon>
        <taxon>Intrasporangium</taxon>
    </lineage>
</organism>
<feature type="domain" description="Type II secretion system protein GspF" evidence="8">
    <location>
        <begin position="190"/>
        <end position="301"/>
    </location>
</feature>
<feature type="compositionally biased region" description="Basic and acidic residues" evidence="6">
    <location>
        <begin position="342"/>
        <end position="352"/>
    </location>
</feature>
<feature type="transmembrane region" description="Helical" evidence="7">
    <location>
        <begin position="148"/>
        <end position="165"/>
    </location>
</feature>
<feature type="region of interest" description="Disordered" evidence="6">
    <location>
        <begin position="318"/>
        <end position="358"/>
    </location>
</feature>